<proteinExistence type="predicted"/>
<keyword evidence="2" id="KW-0472">Membrane</keyword>
<dbReference type="HOGENOM" id="CLU_1045289_0_0_10"/>
<keyword evidence="4" id="KW-1185">Reference proteome</keyword>
<gene>
    <name evidence="3" type="ORF">PREVCOP_06757</name>
</gene>
<evidence type="ECO:0000256" key="1">
    <source>
        <dbReference type="SAM" id="MobiDB-lite"/>
    </source>
</evidence>
<keyword evidence="2" id="KW-1133">Transmembrane helix</keyword>
<dbReference type="RefSeq" id="WP_006849422.1">
    <property type="nucleotide sequence ID" value="NZ_CP085932.1"/>
</dbReference>
<evidence type="ECO:0000256" key="2">
    <source>
        <dbReference type="SAM" id="Phobius"/>
    </source>
</evidence>
<dbReference type="GeneID" id="69848345"/>
<dbReference type="OrthoDB" id="1100833at2"/>
<dbReference type="SUPFAM" id="SSF158682">
    <property type="entry name" value="TerB-like"/>
    <property type="match status" value="1"/>
</dbReference>
<accession>D1PHN7</accession>
<sequence>MYNEQIEALISAALADGVLTEKEKQILFKKAESMGIDLDEFEMVLDARLVELKKKETREAEQHELEMEKAKAAQKSAPKSNKYGDVRKCPACGAMVESFQTKCPECGYEFTNIEANSTTKKLLKALEEVDEQVSSNEGMVGSVLRGAASVFGADSLTARKVQIIRTFPIPNTKEDLLEMLSLSNANSTAPANPSPSDNKIASAWQEKTKQLILKARIMLKNDPDLEYILAEIAREKKKRIIKISLAIGIPLLIGVIMFIILAICLF</sequence>
<dbReference type="InterPro" id="IPR029024">
    <property type="entry name" value="TerB-like"/>
</dbReference>
<feature type="transmembrane region" description="Helical" evidence="2">
    <location>
        <begin position="243"/>
        <end position="263"/>
    </location>
</feature>
<name>D1PHN7_9BACT</name>
<comment type="caution">
    <text evidence="3">The sequence shown here is derived from an EMBL/GenBank/DDBJ whole genome shotgun (WGS) entry which is preliminary data.</text>
</comment>
<protein>
    <submittedName>
        <fullName evidence="3">Uncharacterized protein</fullName>
    </submittedName>
</protein>
<dbReference type="PaxDb" id="537011-PREVCOP_06757"/>
<reference evidence="3" key="1">
    <citation type="submission" date="2009-11" db="EMBL/GenBank/DDBJ databases">
        <authorList>
            <person name="Weinstock G."/>
            <person name="Sodergren E."/>
            <person name="Clifton S."/>
            <person name="Fulton L."/>
            <person name="Fulton B."/>
            <person name="Courtney L."/>
            <person name="Fronick C."/>
            <person name="Harrison M."/>
            <person name="Strong C."/>
            <person name="Farmer C."/>
            <person name="Delahaunty K."/>
            <person name="Markovic C."/>
            <person name="Hall O."/>
            <person name="Minx P."/>
            <person name="Tomlinson C."/>
            <person name="Mitreva M."/>
            <person name="Nelson J."/>
            <person name="Hou S."/>
            <person name="Wollam A."/>
            <person name="Pepin K.H."/>
            <person name="Johnson M."/>
            <person name="Bhonagiri V."/>
            <person name="Nash W.E."/>
            <person name="Warren W."/>
            <person name="Chinwalla A."/>
            <person name="Mardis E.R."/>
            <person name="Wilson R.K."/>
        </authorList>
    </citation>
    <scope>NUCLEOTIDE SEQUENCE [LARGE SCALE GENOMIC DNA]</scope>
    <source>
        <strain evidence="3">DSM 18205</strain>
    </source>
</reference>
<keyword evidence="2" id="KW-0812">Transmembrane</keyword>
<organism evidence="3 4">
    <name type="scientific">Segatella copri DSM 18205</name>
    <dbReference type="NCBI Taxonomy" id="537011"/>
    <lineage>
        <taxon>Bacteria</taxon>
        <taxon>Pseudomonadati</taxon>
        <taxon>Bacteroidota</taxon>
        <taxon>Bacteroidia</taxon>
        <taxon>Bacteroidales</taxon>
        <taxon>Prevotellaceae</taxon>
        <taxon>Segatella</taxon>
    </lineage>
</organism>
<evidence type="ECO:0000313" key="3">
    <source>
        <dbReference type="EMBL" id="EFB33787.1"/>
    </source>
</evidence>
<dbReference type="AlphaFoldDB" id="D1PHN7"/>
<feature type="compositionally biased region" description="Basic and acidic residues" evidence="1">
    <location>
        <begin position="61"/>
        <end position="71"/>
    </location>
</feature>
<evidence type="ECO:0000313" key="4">
    <source>
        <dbReference type="Proteomes" id="UP000004477"/>
    </source>
</evidence>
<dbReference type="Proteomes" id="UP000004477">
    <property type="component" value="Unassembled WGS sequence"/>
</dbReference>
<dbReference type="EMBL" id="ACBX02000056">
    <property type="protein sequence ID" value="EFB33787.1"/>
    <property type="molecule type" value="Genomic_DNA"/>
</dbReference>
<feature type="region of interest" description="Disordered" evidence="1">
    <location>
        <begin position="61"/>
        <end position="82"/>
    </location>
</feature>
<dbReference type="STRING" id="537011.PREVCOP_06757"/>